<keyword evidence="3" id="KW-1185">Reference proteome</keyword>
<gene>
    <name evidence="2" type="ORF">KDW_63320</name>
</gene>
<dbReference type="InterPro" id="IPR037523">
    <property type="entry name" value="VOC_core"/>
</dbReference>
<dbReference type="InterPro" id="IPR052537">
    <property type="entry name" value="Extradiol_RC_dioxygenase"/>
</dbReference>
<dbReference type="InterPro" id="IPR029068">
    <property type="entry name" value="Glyas_Bleomycin-R_OHBP_Dase"/>
</dbReference>
<evidence type="ECO:0000313" key="2">
    <source>
        <dbReference type="EMBL" id="GER92170.1"/>
    </source>
</evidence>
<reference evidence="2 3" key="1">
    <citation type="submission" date="2019-10" db="EMBL/GenBank/DDBJ databases">
        <title>Dictyobacter vulcani sp. nov., within the class Ktedonobacteria, isolated from soil of volcanic Mt. Zao.</title>
        <authorList>
            <person name="Zheng Y."/>
            <person name="Wang C.M."/>
            <person name="Sakai Y."/>
            <person name="Abe K."/>
            <person name="Yokota A."/>
            <person name="Yabe S."/>
        </authorList>
    </citation>
    <scope>NUCLEOTIDE SEQUENCE [LARGE SCALE GENOMIC DNA]</scope>
    <source>
        <strain evidence="2 3">W12</strain>
    </source>
</reference>
<dbReference type="Gene3D" id="3.10.180.10">
    <property type="entry name" value="2,3-Dihydroxybiphenyl 1,2-Dioxygenase, domain 1"/>
    <property type="match status" value="2"/>
</dbReference>
<dbReference type="Pfam" id="PF00903">
    <property type="entry name" value="Glyoxalase"/>
    <property type="match status" value="2"/>
</dbReference>
<dbReference type="SUPFAM" id="SSF54593">
    <property type="entry name" value="Glyoxalase/Bleomycin resistance protein/Dihydroxybiphenyl dioxygenase"/>
    <property type="match status" value="1"/>
</dbReference>
<organism evidence="2 3">
    <name type="scientific">Dictyobacter vulcani</name>
    <dbReference type="NCBI Taxonomy" id="2607529"/>
    <lineage>
        <taxon>Bacteria</taxon>
        <taxon>Bacillati</taxon>
        <taxon>Chloroflexota</taxon>
        <taxon>Ktedonobacteria</taxon>
        <taxon>Ktedonobacterales</taxon>
        <taxon>Dictyobacteraceae</taxon>
        <taxon>Dictyobacter</taxon>
    </lineage>
</organism>
<comment type="caution">
    <text evidence="2">The sequence shown here is derived from an EMBL/GenBank/DDBJ whole genome shotgun (WGS) entry which is preliminary data.</text>
</comment>
<proteinExistence type="predicted"/>
<dbReference type="PROSITE" id="PS51819">
    <property type="entry name" value="VOC"/>
    <property type="match status" value="2"/>
</dbReference>
<dbReference type="RefSeq" id="WP_151759722.1">
    <property type="nucleotide sequence ID" value="NZ_BKZW01000006.1"/>
</dbReference>
<sequence>MQLGGLHHLSAITGNVSQNVAFYTQVLGLRLVKKTVNQDDVSAYHLFYGDEIGHPGTELTFFDWPQSGPNRPGVGTISAIMLGVTGREALEWWVKRFDQFQVKHDGIQVRSESQPKSFLAFRDPEGQRLELVDDEGRMGGKPWQKSPVPDEMGIHGLYGVRMLVRDSVPTAKLLTETMGFRPTYSYQAEPGYTVEVFEVGPGGPGTEVHLDVRPDLRFGSPGIGGVHHVAFRTPDNEEHEQWREKLARVVRNVTPVIERYYFHAIYFREPNGVLFEISTDGPGFTGDEDPEHLGELLALPPFLEPYRREIEANLKPIQPIVLEPVAQEK</sequence>
<dbReference type="PANTHER" id="PTHR36110">
    <property type="entry name" value="RING-CLEAVING DIOXYGENASE MHQE-RELATED"/>
    <property type="match status" value="1"/>
</dbReference>
<dbReference type="AlphaFoldDB" id="A0A5J4L032"/>
<protein>
    <submittedName>
        <fullName evidence="2">Glyoxalase</fullName>
    </submittedName>
</protein>
<dbReference type="InterPro" id="IPR004360">
    <property type="entry name" value="Glyas_Fos-R_dOase_dom"/>
</dbReference>
<dbReference type="CDD" id="cd08347">
    <property type="entry name" value="PcpA_C_like"/>
    <property type="match status" value="1"/>
</dbReference>
<evidence type="ECO:0000313" key="3">
    <source>
        <dbReference type="Proteomes" id="UP000326912"/>
    </source>
</evidence>
<evidence type="ECO:0000259" key="1">
    <source>
        <dbReference type="PROSITE" id="PS51819"/>
    </source>
</evidence>
<dbReference type="PANTHER" id="PTHR36110:SF4">
    <property type="entry name" value="RING-CLEAVING DIOXYGENASE MHQA-RELATED"/>
    <property type="match status" value="1"/>
</dbReference>
<feature type="domain" description="VOC" evidence="1">
    <location>
        <begin position="156"/>
        <end position="280"/>
    </location>
</feature>
<dbReference type="Proteomes" id="UP000326912">
    <property type="component" value="Unassembled WGS sequence"/>
</dbReference>
<feature type="domain" description="VOC" evidence="1">
    <location>
        <begin position="5"/>
        <end position="134"/>
    </location>
</feature>
<accession>A0A5J4L032</accession>
<name>A0A5J4L032_9CHLR</name>
<dbReference type="EMBL" id="BKZW01000006">
    <property type="protein sequence ID" value="GER92170.1"/>
    <property type="molecule type" value="Genomic_DNA"/>
</dbReference>